<sequence length="147" mass="15759">MTHALHRLRPIIAWCLTALGVGFILVSACATQPITATSRHGHAAPASPRPPVTLERLVAAAGCPSAKAQGKAADFRQVVCQAPQGRYTIMTFDTQTGRDAWLAEAEPYGGTYLVGERWAVVSEKDLLHQLRDQLGGELRGQPHGAHS</sequence>
<keyword evidence="2" id="KW-1185">Reference proteome</keyword>
<reference evidence="1 2" key="1">
    <citation type="submission" date="2016-10" db="EMBL/GenBank/DDBJ databases">
        <authorList>
            <person name="de Groot N.N."/>
        </authorList>
    </citation>
    <scope>NUCLEOTIDE SEQUENCE [LARGE SCALE GENOMIC DNA]</scope>
    <source>
        <strain evidence="1 2">CGMCC 4.6533</strain>
    </source>
</reference>
<dbReference type="EMBL" id="FNDJ01000002">
    <property type="protein sequence ID" value="SDH56370.1"/>
    <property type="molecule type" value="Genomic_DNA"/>
</dbReference>
<dbReference type="Proteomes" id="UP000199202">
    <property type="component" value="Unassembled WGS sequence"/>
</dbReference>
<dbReference type="AlphaFoldDB" id="A0A1G8DGD0"/>
<name>A0A1G8DGD0_9ACTN</name>
<evidence type="ECO:0000313" key="2">
    <source>
        <dbReference type="Proteomes" id="UP000199202"/>
    </source>
</evidence>
<protein>
    <recommendedName>
        <fullName evidence="3">Lipoprotein</fullName>
    </recommendedName>
</protein>
<evidence type="ECO:0000313" key="1">
    <source>
        <dbReference type="EMBL" id="SDH56370.1"/>
    </source>
</evidence>
<accession>A0A1G8DGD0</accession>
<evidence type="ECO:0008006" key="3">
    <source>
        <dbReference type="Google" id="ProtNLM"/>
    </source>
</evidence>
<gene>
    <name evidence="1" type="ORF">SAMN05421869_102558</name>
</gene>
<proteinExistence type="predicted"/>
<organism evidence="1 2">
    <name type="scientific">Nonomuraea jiangxiensis</name>
    <dbReference type="NCBI Taxonomy" id="633440"/>
    <lineage>
        <taxon>Bacteria</taxon>
        <taxon>Bacillati</taxon>
        <taxon>Actinomycetota</taxon>
        <taxon>Actinomycetes</taxon>
        <taxon>Streptosporangiales</taxon>
        <taxon>Streptosporangiaceae</taxon>
        <taxon>Nonomuraea</taxon>
    </lineage>
</organism>
<dbReference type="PROSITE" id="PS51257">
    <property type="entry name" value="PROKAR_LIPOPROTEIN"/>
    <property type="match status" value="1"/>
</dbReference>